<organism evidence="1 2">
    <name type="scientific">Paramuricea clavata</name>
    <name type="common">Red gorgonian</name>
    <name type="synonym">Violescent sea-whip</name>
    <dbReference type="NCBI Taxonomy" id="317549"/>
    <lineage>
        <taxon>Eukaryota</taxon>
        <taxon>Metazoa</taxon>
        <taxon>Cnidaria</taxon>
        <taxon>Anthozoa</taxon>
        <taxon>Octocorallia</taxon>
        <taxon>Malacalcyonacea</taxon>
        <taxon>Plexauridae</taxon>
        <taxon>Paramuricea</taxon>
    </lineage>
</organism>
<dbReference type="Proteomes" id="UP001152795">
    <property type="component" value="Unassembled WGS sequence"/>
</dbReference>
<dbReference type="OrthoDB" id="5987510at2759"/>
<dbReference type="EMBL" id="CACRXK020005508">
    <property type="protein sequence ID" value="CAB4006443.1"/>
    <property type="molecule type" value="Genomic_DNA"/>
</dbReference>
<sequence>YPLENSLLILILSFGISFPLLTLPWKFHTFYSFFLPTLWNFRRFALKFGPSHGNSFIFCSLLQGACRCLLQKNMQIHSQFCHEGLSYGRPSYGPFPQYKIYKLSRSVGTNNMAAARWNALSSVYEISMEITYLSRRYRSYSINRDFVIDKFNTIVIKVIAEDKDKVYGRTSLFYIVLIYTLPRIIYYPSPMRVKVIEGRSSNYRVDDCDWLIAGKSNEATGKADGAQISFTDMLKSHVDEFIKLHDEVDWSKENVQIKISGDGAQMTRNSSFILLSFSLLQNQDDVMSASGNHTFAIVKGSESYETLQDSFGMIFQEINNLIQVGEITINNSRLNLEFFLGGDYKFLLIMMDHVEEAIRSCGVSFDIWEKKNEDGRGSGQYDFTSLLGADKKKLLAALPDKFANCLMPGTCEVVSKIWKDFNDIYKMITVKHTTDEICNDCFKKSKEWIKLFTSLRDSSIHRGYRRAAVTPYVHALVYHVPVFMKKYHSVKFFTGQGVEKNNDVARSVVLRKSNNKNPASDVLQLEFRQWELRGSERTKRSYNKKDNNYWEVEIKNKRRRDS</sequence>
<proteinExistence type="predicted"/>
<comment type="caution">
    <text evidence="1">The sequence shown here is derived from an EMBL/GenBank/DDBJ whole genome shotgun (WGS) entry which is preliminary data.</text>
</comment>
<dbReference type="PANTHER" id="PTHR31424:SF3">
    <property type="entry name" value="RING-TYPE DOMAIN-CONTAINING PROTEIN"/>
    <property type="match status" value="1"/>
</dbReference>
<dbReference type="AlphaFoldDB" id="A0A6S7HRF6"/>
<accession>A0A6S7HRF6</accession>
<dbReference type="PANTHER" id="PTHR31424">
    <property type="entry name" value="PROTEIN CBG23806"/>
    <property type="match status" value="1"/>
</dbReference>
<evidence type="ECO:0000313" key="2">
    <source>
        <dbReference type="Proteomes" id="UP001152795"/>
    </source>
</evidence>
<evidence type="ECO:0000313" key="1">
    <source>
        <dbReference type="EMBL" id="CAB4006443.1"/>
    </source>
</evidence>
<reference evidence="1" key="1">
    <citation type="submission" date="2020-04" db="EMBL/GenBank/DDBJ databases">
        <authorList>
            <person name="Alioto T."/>
            <person name="Alioto T."/>
            <person name="Gomez Garrido J."/>
        </authorList>
    </citation>
    <scope>NUCLEOTIDE SEQUENCE</scope>
    <source>
        <strain evidence="1">A484AB</strain>
    </source>
</reference>
<gene>
    <name evidence="1" type="ORF">PACLA_8A039816</name>
</gene>
<keyword evidence="2" id="KW-1185">Reference proteome</keyword>
<name>A0A6S7HRF6_PARCT</name>
<feature type="non-terminal residue" evidence="1">
    <location>
        <position position="562"/>
    </location>
</feature>
<protein>
    <submittedName>
        <fullName evidence="1">Uncharacterized protein</fullName>
    </submittedName>
</protein>